<reference evidence="3" key="1">
    <citation type="journal article" date="2015" name="Nat. Plants">
        <title>Genome expansion of Arabis alpina linked with retrotransposition and reduced symmetric DNA methylation.</title>
        <authorList>
            <person name="Willing E.M."/>
            <person name="Rawat V."/>
            <person name="Mandakova T."/>
            <person name="Maumus F."/>
            <person name="James G.V."/>
            <person name="Nordstroem K.J."/>
            <person name="Becker C."/>
            <person name="Warthmann N."/>
            <person name="Chica C."/>
            <person name="Szarzynska B."/>
            <person name="Zytnicki M."/>
            <person name="Albani M.C."/>
            <person name="Kiefer C."/>
            <person name="Bergonzi S."/>
            <person name="Castaings L."/>
            <person name="Mateos J.L."/>
            <person name="Berns M.C."/>
            <person name="Bujdoso N."/>
            <person name="Piofczyk T."/>
            <person name="de Lorenzo L."/>
            <person name="Barrero-Sicilia C."/>
            <person name="Mateos I."/>
            <person name="Piednoel M."/>
            <person name="Hagmann J."/>
            <person name="Chen-Min-Tao R."/>
            <person name="Iglesias-Fernandez R."/>
            <person name="Schuster S.C."/>
            <person name="Alonso-Blanco C."/>
            <person name="Roudier F."/>
            <person name="Carbonero P."/>
            <person name="Paz-Ares J."/>
            <person name="Davis S.J."/>
            <person name="Pecinka A."/>
            <person name="Quesneville H."/>
            <person name="Colot V."/>
            <person name="Lysak M.A."/>
            <person name="Weigel D."/>
            <person name="Coupland G."/>
            <person name="Schneeberger K."/>
        </authorList>
    </citation>
    <scope>NUCLEOTIDE SEQUENCE [LARGE SCALE GENOMIC DNA]</scope>
    <source>
        <strain evidence="3">cv. Pajares</strain>
    </source>
</reference>
<keyword evidence="3" id="KW-1185">Reference proteome</keyword>
<dbReference type="Gramene" id="KFK23560">
    <property type="protein sequence ID" value="KFK23560"/>
    <property type="gene ID" value="AALP_AAs41881U000600"/>
</dbReference>
<feature type="compositionally biased region" description="Polar residues" evidence="1">
    <location>
        <begin position="39"/>
        <end position="51"/>
    </location>
</feature>
<evidence type="ECO:0000313" key="3">
    <source>
        <dbReference type="Proteomes" id="UP000029120"/>
    </source>
</evidence>
<dbReference type="EMBL" id="KL978035">
    <property type="protein sequence ID" value="KFK23560.1"/>
    <property type="molecule type" value="Genomic_DNA"/>
</dbReference>
<evidence type="ECO:0000256" key="1">
    <source>
        <dbReference type="SAM" id="MobiDB-lite"/>
    </source>
</evidence>
<evidence type="ECO:0000313" key="2">
    <source>
        <dbReference type="EMBL" id="KFK23560.1"/>
    </source>
</evidence>
<feature type="region of interest" description="Disordered" evidence="1">
    <location>
        <begin position="27"/>
        <end position="51"/>
    </location>
</feature>
<dbReference type="Proteomes" id="UP000029120">
    <property type="component" value="Unassembled WGS sequence"/>
</dbReference>
<proteinExistence type="predicted"/>
<protein>
    <submittedName>
        <fullName evidence="2">Uncharacterized protein</fullName>
    </submittedName>
</protein>
<organism evidence="2 3">
    <name type="scientific">Arabis alpina</name>
    <name type="common">Alpine rock-cress</name>
    <dbReference type="NCBI Taxonomy" id="50452"/>
    <lineage>
        <taxon>Eukaryota</taxon>
        <taxon>Viridiplantae</taxon>
        <taxon>Streptophyta</taxon>
        <taxon>Embryophyta</taxon>
        <taxon>Tracheophyta</taxon>
        <taxon>Spermatophyta</taxon>
        <taxon>Magnoliopsida</taxon>
        <taxon>eudicotyledons</taxon>
        <taxon>Gunneridae</taxon>
        <taxon>Pentapetalae</taxon>
        <taxon>rosids</taxon>
        <taxon>malvids</taxon>
        <taxon>Brassicales</taxon>
        <taxon>Brassicaceae</taxon>
        <taxon>Arabideae</taxon>
        <taxon>Arabis</taxon>
    </lineage>
</organism>
<gene>
    <name evidence="2" type="ORF">AALP_AAs41881U000600</name>
</gene>
<dbReference type="AlphaFoldDB" id="A0A087G108"/>
<sequence length="51" mass="5534">MIHGQCSSRGNGNVAGPFSLYSSLPAFSSPSSRLESPRNAKNSKFVQQHRL</sequence>
<name>A0A087G108_ARAAL</name>
<accession>A0A087G108</accession>